<dbReference type="SMART" id="SM01058">
    <property type="entry name" value="CarD_TRCF"/>
    <property type="match status" value="1"/>
</dbReference>
<dbReference type="InterPro" id="IPR036101">
    <property type="entry name" value="CarD-like/TRCF_RID_sf"/>
</dbReference>
<evidence type="ECO:0000313" key="3">
    <source>
        <dbReference type="Proteomes" id="UP000580568"/>
    </source>
</evidence>
<evidence type="ECO:0000313" key="2">
    <source>
        <dbReference type="EMBL" id="GFP76921.1"/>
    </source>
</evidence>
<dbReference type="Pfam" id="PF21095">
    <property type="entry name" value="CarD_C"/>
    <property type="match status" value="1"/>
</dbReference>
<accession>A0A6V8SJJ7</accession>
<dbReference type="SUPFAM" id="SSF141259">
    <property type="entry name" value="CarD-like"/>
    <property type="match status" value="1"/>
</dbReference>
<dbReference type="EMBL" id="BLZR01000001">
    <property type="protein sequence ID" value="GFP76921.1"/>
    <property type="molecule type" value="Genomic_DNA"/>
</dbReference>
<dbReference type="Gene3D" id="1.20.58.1290">
    <property type="entry name" value="CarD-like, C-terminal domain"/>
    <property type="match status" value="1"/>
</dbReference>
<dbReference type="PANTHER" id="PTHR38447:SF1">
    <property type="entry name" value="RNA POLYMERASE-BINDING TRANSCRIPTION FACTOR CARD"/>
    <property type="match status" value="1"/>
</dbReference>
<dbReference type="Proteomes" id="UP000580568">
    <property type="component" value="Unassembled WGS sequence"/>
</dbReference>
<feature type="domain" description="CarD-like/TRCF RNAP-interacting" evidence="1">
    <location>
        <begin position="1"/>
        <end position="113"/>
    </location>
</feature>
<name>A0A6V8SJJ7_9CLOT</name>
<proteinExistence type="predicted"/>
<dbReference type="InterPro" id="IPR052531">
    <property type="entry name" value="CarD-like_regulator"/>
</dbReference>
<evidence type="ECO:0000259" key="1">
    <source>
        <dbReference type="SMART" id="SM01058"/>
    </source>
</evidence>
<protein>
    <submittedName>
        <fullName evidence="2">RNA polymerase-binding transcription factor CarD</fullName>
    </submittedName>
</protein>
<organism evidence="2 3">
    <name type="scientific">Clostridium fungisolvens</name>
    <dbReference type="NCBI Taxonomy" id="1604897"/>
    <lineage>
        <taxon>Bacteria</taxon>
        <taxon>Bacillati</taxon>
        <taxon>Bacillota</taxon>
        <taxon>Clostridia</taxon>
        <taxon>Eubacteriales</taxon>
        <taxon>Clostridiaceae</taxon>
        <taxon>Clostridium</taxon>
    </lineage>
</organism>
<dbReference type="RefSeq" id="WP_183278319.1">
    <property type="nucleotide sequence ID" value="NZ_BLZR01000001.1"/>
</dbReference>
<reference evidence="2 3" key="1">
    <citation type="submission" date="2020-07" db="EMBL/GenBank/DDBJ databases">
        <title>A new beta-1,3-glucan-decomposing anaerobic bacterium isolated from anoxic soil subjected to biological soil disinfestation.</title>
        <authorList>
            <person name="Ueki A."/>
            <person name="Tonouchi A."/>
        </authorList>
    </citation>
    <scope>NUCLEOTIDE SEQUENCE [LARGE SCALE GENOMIC DNA]</scope>
    <source>
        <strain evidence="2 3">TW1</strain>
    </source>
</reference>
<dbReference type="GO" id="GO:0009303">
    <property type="term" value="P:rRNA transcription"/>
    <property type="evidence" value="ECO:0007669"/>
    <property type="project" value="TreeGrafter"/>
</dbReference>
<dbReference type="PANTHER" id="PTHR38447">
    <property type="entry name" value="TRANSCRIPTION FACTOR YDEB-RELATED"/>
    <property type="match status" value="1"/>
</dbReference>
<dbReference type="Gene3D" id="2.40.10.170">
    <property type="match status" value="1"/>
</dbReference>
<dbReference type="InterPro" id="IPR003711">
    <property type="entry name" value="CarD-like/TRCF_RID"/>
</dbReference>
<sequence>MFKIGDKIIYPMQGAGIIDRVEEKEISQVKCNYFIINMVNNSMQVMIPQDKISTSGIRPISDEETLELVLQSFATNDAQSDDALNYKERYQTNLRKVKSGDLKEGSEVVRDLLLLNSKKPLNSSEKQMLNTAKKLLVGEISLIRNISEAEASNLINSVIA</sequence>
<gene>
    <name evidence="2" type="ORF">bsdtw1_03032</name>
</gene>
<dbReference type="AlphaFoldDB" id="A0A6V8SJJ7"/>
<dbReference type="Pfam" id="PF02559">
    <property type="entry name" value="CarD_TRCF_RID"/>
    <property type="match status" value="1"/>
</dbReference>
<dbReference type="InterPro" id="IPR048792">
    <property type="entry name" value="CarD_C"/>
</dbReference>
<comment type="caution">
    <text evidence="2">The sequence shown here is derived from an EMBL/GenBank/DDBJ whole genome shotgun (WGS) entry which is preliminary data.</text>
</comment>
<dbReference type="InterPro" id="IPR042215">
    <property type="entry name" value="CarD-like_C"/>
</dbReference>
<keyword evidence="3" id="KW-1185">Reference proteome</keyword>